<dbReference type="Proteomes" id="UP001151760">
    <property type="component" value="Unassembled WGS sequence"/>
</dbReference>
<comment type="caution">
    <text evidence="1">The sequence shown here is derived from an EMBL/GenBank/DDBJ whole genome shotgun (WGS) entry which is preliminary data.</text>
</comment>
<sequence>MRRSRKERIEPLRVRALVMTIGLDLPKRILEAQIEAQKPENLVNEDVGGMIQRGYTQGRVETSCRCGHMLTLAGVGYLLWRLRSGDYALKSHKSKIVAKTGYLPQYLAIVMEVSLQFLGDLFQKAVGRILA</sequence>
<reference evidence="1" key="2">
    <citation type="submission" date="2022-01" db="EMBL/GenBank/DDBJ databases">
        <authorList>
            <person name="Yamashiro T."/>
            <person name="Shiraishi A."/>
            <person name="Satake H."/>
            <person name="Nakayama K."/>
        </authorList>
    </citation>
    <scope>NUCLEOTIDE SEQUENCE</scope>
</reference>
<evidence type="ECO:0000313" key="2">
    <source>
        <dbReference type="Proteomes" id="UP001151760"/>
    </source>
</evidence>
<accession>A0ABQ5BTZ5</accession>
<organism evidence="1 2">
    <name type="scientific">Tanacetum coccineum</name>
    <dbReference type="NCBI Taxonomy" id="301880"/>
    <lineage>
        <taxon>Eukaryota</taxon>
        <taxon>Viridiplantae</taxon>
        <taxon>Streptophyta</taxon>
        <taxon>Embryophyta</taxon>
        <taxon>Tracheophyta</taxon>
        <taxon>Spermatophyta</taxon>
        <taxon>Magnoliopsida</taxon>
        <taxon>eudicotyledons</taxon>
        <taxon>Gunneridae</taxon>
        <taxon>Pentapetalae</taxon>
        <taxon>asterids</taxon>
        <taxon>campanulids</taxon>
        <taxon>Asterales</taxon>
        <taxon>Asteraceae</taxon>
        <taxon>Asteroideae</taxon>
        <taxon>Anthemideae</taxon>
        <taxon>Anthemidinae</taxon>
        <taxon>Tanacetum</taxon>
    </lineage>
</organism>
<dbReference type="EMBL" id="BQNB010013540">
    <property type="protein sequence ID" value="GJT17248.1"/>
    <property type="molecule type" value="Genomic_DNA"/>
</dbReference>
<proteinExistence type="predicted"/>
<reference evidence="1" key="1">
    <citation type="journal article" date="2022" name="Int. J. Mol. Sci.">
        <title>Draft Genome of Tanacetum Coccineum: Genomic Comparison of Closely Related Tanacetum-Family Plants.</title>
        <authorList>
            <person name="Yamashiro T."/>
            <person name="Shiraishi A."/>
            <person name="Nakayama K."/>
            <person name="Satake H."/>
        </authorList>
    </citation>
    <scope>NUCLEOTIDE SEQUENCE</scope>
</reference>
<protein>
    <recommendedName>
        <fullName evidence="3">Reverse transcriptase domain-containing protein</fullName>
    </recommendedName>
</protein>
<evidence type="ECO:0008006" key="3">
    <source>
        <dbReference type="Google" id="ProtNLM"/>
    </source>
</evidence>
<keyword evidence="2" id="KW-1185">Reference proteome</keyword>
<name>A0ABQ5BTZ5_9ASTR</name>
<evidence type="ECO:0000313" key="1">
    <source>
        <dbReference type="EMBL" id="GJT17248.1"/>
    </source>
</evidence>
<gene>
    <name evidence="1" type="ORF">Tco_0875954</name>
</gene>